<evidence type="ECO:0000256" key="10">
    <source>
        <dbReference type="ARBA" id="ARBA00041631"/>
    </source>
</evidence>
<keyword evidence="5" id="KW-0413">Isomerase</keyword>
<evidence type="ECO:0000313" key="13">
    <source>
        <dbReference type="EMBL" id="CAE0051193.1"/>
    </source>
</evidence>
<evidence type="ECO:0000256" key="6">
    <source>
        <dbReference type="ARBA" id="ARBA00036735"/>
    </source>
</evidence>
<evidence type="ECO:0000256" key="9">
    <source>
        <dbReference type="ARBA" id="ARBA00039086"/>
    </source>
</evidence>
<dbReference type="PANTHER" id="PTHR11954">
    <property type="entry name" value="D-DOPACHROME DECARBOXYLASE"/>
    <property type="match status" value="1"/>
</dbReference>
<dbReference type="GO" id="GO:0050178">
    <property type="term" value="F:phenylpyruvate tautomerase activity"/>
    <property type="evidence" value="ECO:0007669"/>
    <property type="project" value="UniProtKB-EC"/>
</dbReference>
<dbReference type="EMBL" id="HBHW01024821">
    <property type="protein sequence ID" value="CAE0051193.1"/>
    <property type="molecule type" value="Transcribed_RNA"/>
</dbReference>
<dbReference type="GO" id="GO:0004167">
    <property type="term" value="F:dopachrome isomerase activity"/>
    <property type="evidence" value="ECO:0007669"/>
    <property type="project" value="UniProtKB-EC"/>
</dbReference>
<organism evidence="13">
    <name type="scientific">Rhodosorus marinus</name>
    <dbReference type="NCBI Taxonomy" id="101924"/>
    <lineage>
        <taxon>Eukaryota</taxon>
        <taxon>Rhodophyta</taxon>
        <taxon>Stylonematophyceae</taxon>
        <taxon>Stylonematales</taxon>
        <taxon>Stylonemataceae</taxon>
        <taxon>Rhodosorus</taxon>
    </lineage>
</organism>
<dbReference type="Pfam" id="PF01187">
    <property type="entry name" value="MIF"/>
    <property type="match status" value="1"/>
</dbReference>
<comment type="catalytic activity">
    <reaction evidence="7">
        <text>L-dopachrome = 5,6-dihydroxyindole-2-carboxylate</text>
        <dbReference type="Rhea" id="RHEA:13041"/>
        <dbReference type="ChEBI" id="CHEBI:16875"/>
        <dbReference type="ChEBI" id="CHEBI:57509"/>
        <dbReference type="EC" id="5.3.3.12"/>
    </reaction>
</comment>
<dbReference type="SUPFAM" id="SSF55331">
    <property type="entry name" value="Tautomerase/MIF"/>
    <property type="match status" value="1"/>
</dbReference>
<dbReference type="Gene3D" id="3.30.429.10">
    <property type="entry name" value="Macrophage Migration Inhibitory Factor"/>
    <property type="match status" value="1"/>
</dbReference>
<keyword evidence="3" id="KW-0202">Cytokine</keyword>
<sequence length="115" mass="12551">MPSLNISSNVSLPKDVEVKVMLEASRIISEELGKPMSYITVSYQTVSMIWNGTGDPCASMRLSSLGLPVEANAVISNRIAALLDEHCGIPPNRYYLEFVSPERSHMGYNGKTFAG</sequence>
<comment type="subcellular location">
    <subcellularLocation>
        <location evidence="1">Secreted</location>
    </subcellularLocation>
</comment>
<dbReference type="GO" id="GO:0005615">
    <property type="term" value="C:extracellular space"/>
    <property type="evidence" value="ECO:0007669"/>
    <property type="project" value="UniProtKB-KW"/>
</dbReference>
<dbReference type="AlphaFoldDB" id="A0A7S2ZTR1"/>
<dbReference type="GO" id="GO:0005125">
    <property type="term" value="F:cytokine activity"/>
    <property type="evidence" value="ECO:0007669"/>
    <property type="project" value="UniProtKB-KW"/>
</dbReference>
<dbReference type="EC" id="5.3.3.12" evidence="8"/>
<comment type="catalytic activity">
    <reaction evidence="6">
        <text>3-phenylpyruvate = enol-phenylpyruvate</text>
        <dbReference type="Rhea" id="RHEA:17097"/>
        <dbReference type="ChEBI" id="CHEBI:16815"/>
        <dbReference type="ChEBI" id="CHEBI:18005"/>
        <dbReference type="EC" id="5.3.2.1"/>
    </reaction>
</comment>
<dbReference type="PANTHER" id="PTHR11954:SF6">
    <property type="entry name" value="MACROPHAGE MIGRATION INHIBITORY FACTOR"/>
    <property type="match status" value="1"/>
</dbReference>
<evidence type="ECO:0000256" key="7">
    <source>
        <dbReference type="ARBA" id="ARBA00036823"/>
    </source>
</evidence>
<evidence type="ECO:0000256" key="11">
    <source>
        <dbReference type="ARBA" id="ARBA00041912"/>
    </source>
</evidence>
<gene>
    <name evidence="13" type="ORF">RMAR00112_LOCUS19193</name>
</gene>
<evidence type="ECO:0000256" key="12">
    <source>
        <dbReference type="ARBA" id="ARBA00042730"/>
    </source>
</evidence>
<comment type="similarity">
    <text evidence="2">Belongs to the MIF family.</text>
</comment>
<evidence type="ECO:0000256" key="3">
    <source>
        <dbReference type="ARBA" id="ARBA00022514"/>
    </source>
</evidence>
<evidence type="ECO:0000256" key="2">
    <source>
        <dbReference type="ARBA" id="ARBA00005851"/>
    </source>
</evidence>
<evidence type="ECO:0000256" key="4">
    <source>
        <dbReference type="ARBA" id="ARBA00022525"/>
    </source>
</evidence>
<dbReference type="EC" id="5.3.2.1" evidence="9"/>
<accession>A0A7S2ZTR1</accession>
<dbReference type="InterPro" id="IPR014347">
    <property type="entry name" value="Tautomerase/MIF_sf"/>
</dbReference>
<name>A0A7S2ZTR1_9RHOD</name>
<proteinExistence type="inferred from homology"/>
<evidence type="ECO:0000256" key="1">
    <source>
        <dbReference type="ARBA" id="ARBA00004613"/>
    </source>
</evidence>
<evidence type="ECO:0000256" key="5">
    <source>
        <dbReference type="ARBA" id="ARBA00023235"/>
    </source>
</evidence>
<protein>
    <recommendedName>
        <fullName evidence="12">L-dopachrome isomerase</fullName>
        <ecNumber evidence="9">5.3.2.1</ecNumber>
        <ecNumber evidence="8">5.3.3.12</ecNumber>
    </recommendedName>
    <alternativeName>
        <fullName evidence="10">L-dopachrome tautomerase</fullName>
    </alternativeName>
    <alternativeName>
        <fullName evidence="11">Phenylpyruvate tautomerase</fullName>
    </alternativeName>
</protein>
<keyword evidence="4" id="KW-0964">Secreted</keyword>
<dbReference type="InterPro" id="IPR001398">
    <property type="entry name" value="Macrophage_inhib_fac"/>
</dbReference>
<reference evidence="13" key="1">
    <citation type="submission" date="2021-01" db="EMBL/GenBank/DDBJ databases">
        <authorList>
            <person name="Corre E."/>
            <person name="Pelletier E."/>
            <person name="Niang G."/>
            <person name="Scheremetjew M."/>
            <person name="Finn R."/>
            <person name="Kale V."/>
            <person name="Holt S."/>
            <person name="Cochrane G."/>
            <person name="Meng A."/>
            <person name="Brown T."/>
            <person name="Cohen L."/>
        </authorList>
    </citation>
    <scope>NUCLEOTIDE SEQUENCE</scope>
    <source>
        <strain evidence="13">CCMP 769</strain>
    </source>
</reference>
<evidence type="ECO:0000256" key="8">
    <source>
        <dbReference type="ARBA" id="ARBA00038932"/>
    </source>
</evidence>